<dbReference type="Pfam" id="PF00561">
    <property type="entry name" value="Abhydrolase_1"/>
    <property type="match status" value="1"/>
</dbReference>
<evidence type="ECO:0000259" key="3">
    <source>
        <dbReference type="Pfam" id="PF00561"/>
    </source>
</evidence>
<sequence length="456" mass="50854">MPSSSLSLSLSPLFCETELPEKPYKAKPNRNLFFIFFPSKSLCRRLFTMPFCTVSMQQGGEDTKLKAGDNGVGIFYRTYGQGPTKVLLIIGLAGTHDSWGPQIIGLAGTDTPNDDETRTGDWNSEDYESGGGIQICAFDNRGMGRSSVPTKKSEYTTKLMAKDAIALLDHLGWKNAHIFGHSMGAMIACKLAAMVPERVLSLALLNVTGGGFECFPKQLDRQTLSVAIRFLRAKTPEQRAAVDLDTHYSKEYLEEYVGPNTRKTILYQEYVRSISSTGMQSNNGFEGQVNACWTHKMTRSEIEAIRSSGFLVSVIHGRHDIIAQLYYARRLAEKMQPVARMIELHGGHLVSHERTEEVNQALLELIKASEVKINPHDWTNLPKKTSGWIGKRMKLIRVNTEGESNISLMFYSLSKLHLFVLYLFGLLCLAFNYGRKAVRSLKPVRVGPSLAIADSQ</sequence>
<organism evidence="4 5">
    <name type="scientific">Carya illinoinensis</name>
    <name type="common">Pecan</name>
    <dbReference type="NCBI Taxonomy" id="32201"/>
    <lineage>
        <taxon>Eukaryota</taxon>
        <taxon>Viridiplantae</taxon>
        <taxon>Streptophyta</taxon>
        <taxon>Embryophyta</taxon>
        <taxon>Tracheophyta</taxon>
        <taxon>Spermatophyta</taxon>
        <taxon>Magnoliopsida</taxon>
        <taxon>eudicotyledons</taxon>
        <taxon>Gunneridae</taxon>
        <taxon>Pentapetalae</taxon>
        <taxon>rosids</taxon>
        <taxon>fabids</taxon>
        <taxon>Fagales</taxon>
        <taxon>Juglandaceae</taxon>
        <taxon>Carya</taxon>
    </lineage>
</organism>
<dbReference type="InterPro" id="IPR050471">
    <property type="entry name" value="AB_hydrolase"/>
</dbReference>
<feature type="domain" description="AB hydrolase-1" evidence="3">
    <location>
        <begin position="86"/>
        <end position="354"/>
    </location>
</feature>
<dbReference type="PANTHER" id="PTHR43433">
    <property type="entry name" value="HYDROLASE, ALPHA/BETA FOLD FAMILY PROTEIN"/>
    <property type="match status" value="1"/>
</dbReference>
<protein>
    <recommendedName>
        <fullName evidence="3">AB hydrolase-1 domain-containing protein</fullName>
    </recommendedName>
</protein>
<evidence type="ECO:0000256" key="2">
    <source>
        <dbReference type="SAM" id="Phobius"/>
    </source>
</evidence>
<feature type="transmembrane region" description="Helical" evidence="2">
    <location>
        <begin position="416"/>
        <end position="434"/>
    </location>
</feature>
<dbReference type="AlphaFoldDB" id="A0A922ERU4"/>
<dbReference type="EMBL" id="CM031830">
    <property type="protein sequence ID" value="KAG6707695.1"/>
    <property type="molecule type" value="Genomic_DNA"/>
</dbReference>
<evidence type="ECO:0000256" key="1">
    <source>
        <dbReference type="SAM" id="MobiDB-lite"/>
    </source>
</evidence>
<keyword evidence="2" id="KW-0812">Transmembrane</keyword>
<evidence type="ECO:0000313" key="4">
    <source>
        <dbReference type="EMBL" id="KAG6707695.1"/>
    </source>
</evidence>
<proteinExistence type="predicted"/>
<dbReference type="InterPro" id="IPR000073">
    <property type="entry name" value="AB_hydrolase_1"/>
</dbReference>
<gene>
    <name evidence="4" type="ORF">I3842_06G044800</name>
</gene>
<dbReference type="Proteomes" id="UP000811246">
    <property type="component" value="Chromosome 6"/>
</dbReference>
<accession>A0A922ERU4</accession>
<comment type="caution">
    <text evidence="4">The sequence shown here is derived from an EMBL/GenBank/DDBJ whole genome shotgun (WGS) entry which is preliminary data.</text>
</comment>
<dbReference type="PANTHER" id="PTHR43433:SF5">
    <property type="entry name" value="AB HYDROLASE-1 DOMAIN-CONTAINING PROTEIN"/>
    <property type="match status" value="1"/>
</dbReference>
<keyword evidence="2" id="KW-1133">Transmembrane helix</keyword>
<keyword evidence="2" id="KW-0472">Membrane</keyword>
<evidence type="ECO:0000313" key="5">
    <source>
        <dbReference type="Proteomes" id="UP000811246"/>
    </source>
</evidence>
<reference evidence="4" key="1">
    <citation type="submission" date="2021-01" db="EMBL/GenBank/DDBJ databases">
        <authorList>
            <person name="Lovell J.T."/>
            <person name="Bentley N."/>
            <person name="Bhattarai G."/>
            <person name="Jenkins J.W."/>
            <person name="Sreedasyam A."/>
            <person name="Alarcon Y."/>
            <person name="Bock C."/>
            <person name="Boston L."/>
            <person name="Carlson J."/>
            <person name="Cervantes K."/>
            <person name="Clermont K."/>
            <person name="Krom N."/>
            <person name="Kubenka K."/>
            <person name="Mamidi S."/>
            <person name="Mattison C."/>
            <person name="Monteros M."/>
            <person name="Pisani C."/>
            <person name="Plott C."/>
            <person name="Rajasekar S."/>
            <person name="Rhein H.S."/>
            <person name="Rohla C."/>
            <person name="Song M."/>
            <person name="Hilaire R.S."/>
            <person name="Shu S."/>
            <person name="Wells L."/>
            <person name="Wang X."/>
            <person name="Webber J."/>
            <person name="Heerema R.J."/>
            <person name="Klein P."/>
            <person name="Conner P."/>
            <person name="Grauke L."/>
            <person name="Grimwood J."/>
            <person name="Schmutz J."/>
            <person name="Randall J.J."/>
        </authorList>
    </citation>
    <scope>NUCLEOTIDE SEQUENCE</scope>
    <source>
        <tissue evidence="4">Leaf</tissue>
    </source>
</reference>
<feature type="region of interest" description="Disordered" evidence="1">
    <location>
        <begin position="105"/>
        <end position="124"/>
    </location>
</feature>
<name>A0A922ERU4_CARIL</name>